<accession>A0A380TDY6</accession>
<evidence type="ECO:0000313" key="1">
    <source>
        <dbReference type="EMBL" id="SUS06680.1"/>
    </source>
</evidence>
<dbReference type="AlphaFoldDB" id="A0A380TDY6"/>
<proteinExistence type="predicted"/>
<name>A0A380TDY6_9ZZZZ</name>
<gene>
    <name evidence="1" type="ORF">DF3PB_310021</name>
</gene>
<organism evidence="1">
    <name type="scientific">metagenome</name>
    <dbReference type="NCBI Taxonomy" id="256318"/>
    <lineage>
        <taxon>unclassified sequences</taxon>
        <taxon>metagenomes</taxon>
    </lineage>
</organism>
<reference evidence="1" key="1">
    <citation type="submission" date="2018-07" db="EMBL/GenBank/DDBJ databases">
        <authorList>
            <person name="Quirk P.G."/>
            <person name="Krulwich T.A."/>
        </authorList>
    </citation>
    <scope>NUCLEOTIDE SEQUENCE</scope>
</reference>
<sequence>MSPSSFGALAMPFNDPWQRELEQHELDAINNLKYSPHYAEYFAKALTSGVVNIYKRLLPRTEWTSFEEAWHMSSVGSEANNPFMGIRHAIERDIANRVSTLDQRHGGHGGKGAVWIETHLREMEKKIRAALGV</sequence>
<protein>
    <submittedName>
        <fullName evidence="1">Uncharacterized protein</fullName>
    </submittedName>
</protein>
<dbReference type="EMBL" id="UIDG01000235">
    <property type="protein sequence ID" value="SUS06680.1"/>
    <property type="molecule type" value="Genomic_DNA"/>
</dbReference>